<comment type="similarity">
    <text evidence="1">Belongs to the LDH2/MDH2 oxidoreductase family.</text>
</comment>
<dbReference type="PANTHER" id="PTHR11091:SF0">
    <property type="entry name" value="MALATE DEHYDROGENASE"/>
    <property type="match status" value="1"/>
</dbReference>
<evidence type="ECO:0000256" key="2">
    <source>
        <dbReference type="ARBA" id="ARBA00023002"/>
    </source>
</evidence>
<dbReference type="Gene3D" id="3.30.1370.60">
    <property type="entry name" value="Hypothetical oxidoreductase yiak, domain 2"/>
    <property type="match status" value="1"/>
</dbReference>
<accession>A0ABU1D9D4</accession>
<evidence type="ECO:0000256" key="1">
    <source>
        <dbReference type="ARBA" id="ARBA00006056"/>
    </source>
</evidence>
<sequence length="363" mass="38680">MPQSEVSYPRLHVMQHNDTSHTDHHACGARVRIPLDELTALLVRIFERHGTSAHVARVLGRNVANAQRDGADSHGIFRIPGYVSTLASGWVDGHAQPQVTDSAPAFISVDARNGYAQPAHEAAQALLIEKARSQGIALLAMHDSHHFAALWPDVEPYAEQGLVALTFVNSMACVVPHGGRRALFGTNPIAFAAPRENGYPLVFDLATSAMAHGDIQIAAREGRQVPPGSGVDRNGEPTCDPNAILDGGALLPFGGHKGSALSMMVELLAAALTGGNFSFGFSWAQHPGAQSPRTGQLLIVIDPSKGAGANFARRAEDLVRALHDAGQERMPGDRRYRQREESLAKGVPVAAADLARLRELANG</sequence>
<dbReference type="InterPro" id="IPR003767">
    <property type="entry name" value="Malate/L-lactate_DH-like"/>
</dbReference>
<proteinExistence type="inferred from homology"/>
<dbReference type="InterPro" id="IPR043143">
    <property type="entry name" value="Mal/L-sulf/L-lact_DH-like_NADP"/>
</dbReference>
<dbReference type="Pfam" id="PF02615">
    <property type="entry name" value="Ldh_2"/>
    <property type="match status" value="1"/>
</dbReference>
<dbReference type="EMBL" id="JAUZQE010000044">
    <property type="protein sequence ID" value="MDR4126951.1"/>
    <property type="molecule type" value="Genomic_DNA"/>
</dbReference>
<dbReference type="Proteomes" id="UP001232156">
    <property type="component" value="Unassembled WGS sequence"/>
</dbReference>
<comment type="caution">
    <text evidence="3">The sequence shown here is derived from an EMBL/GenBank/DDBJ whole genome shotgun (WGS) entry which is preliminary data.</text>
</comment>
<gene>
    <name evidence="3" type="ORF">Q8947_13290</name>
</gene>
<dbReference type="InterPro" id="IPR036111">
    <property type="entry name" value="Mal/L-sulfo/L-lacto_DH-like_sf"/>
</dbReference>
<evidence type="ECO:0000313" key="4">
    <source>
        <dbReference type="Proteomes" id="UP001232156"/>
    </source>
</evidence>
<organism evidence="3 4">
    <name type="scientific">Yanghanlia caeni</name>
    <dbReference type="NCBI Taxonomy" id="3064283"/>
    <lineage>
        <taxon>Bacteria</taxon>
        <taxon>Pseudomonadati</taxon>
        <taxon>Pseudomonadota</taxon>
        <taxon>Betaproteobacteria</taxon>
        <taxon>Burkholderiales</taxon>
        <taxon>Alcaligenaceae</taxon>
        <taxon>Yanghanlia</taxon>
    </lineage>
</organism>
<dbReference type="PANTHER" id="PTHR11091">
    <property type="entry name" value="OXIDOREDUCTASE-RELATED"/>
    <property type="match status" value="1"/>
</dbReference>
<protein>
    <submittedName>
        <fullName evidence="3">Ldh family oxidoreductase</fullName>
    </submittedName>
</protein>
<dbReference type="InterPro" id="IPR043144">
    <property type="entry name" value="Mal/L-sulf/L-lact_DH-like_ah"/>
</dbReference>
<dbReference type="Gene3D" id="1.10.1530.10">
    <property type="match status" value="1"/>
</dbReference>
<name>A0ABU1D9D4_9BURK</name>
<evidence type="ECO:0000313" key="3">
    <source>
        <dbReference type="EMBL" id="MDR4126951.1"/>
    </source>
</evidence>
<keyword evidence="2" id="KW-0560">Oxidoreductase</keyword>
<reference evidence="3 4" key="1">
    <citation type="submission" date="2023-08" db="EMBL/GenBank/DDBJ databases">
        <title>Alcaligenaceae gen. nov., a novel taxon isolated from the sludge of Yixing Pesticide Factory.</title>
        <authorList>
            <person name="Ruan L."/>
        </authorList>
    </citation>
    <scope>NUCLEOTIDE SEQUENCE [LARGE SCALE GENOMIC DNA]</scope>
    <source>
        <strain evidence="3 4">LG-2</strain>
    </source>
</reference>
<keyword evidence="4" id="KW-1185">Reference proteome</keyword>
<dbReference type="SUPFAM" id="SSF89733">
    <property type="entry name" value="L-sulfolactate dehydrogenase-like"/>
    <property type="match status" value="1"/>
</dbReference>